<evidence type="ECO:0000313" key="2">
    <source>
        <dbReference type="EMBL" id="MFC7338944.1"/>
    </source>
</evidence>
<dbReference type="InterPro" id="IPR043519">
    <property type="entry name" value="NT_sf"/>
</dbReference>
<evidence type="ECO:0000313" key="3">
    <source>
        <dbReference type="Proteomes" id="UP001596472"/>
    </source>
</evidence>
<dbReference type="Pfam" id="PF19502">
    <property type="entry name" value="DUF6036"/>
    <property type="match status" value="1"/>
</dbReference>
<dbReference type="SUPFAM" id="SSF81301">
    <property type="entry name" value="Nucleotidyltransferase"/>
    <property type="match status" value="1"/>
</dbReference>
<accession>A0ABW2LC70</accession>
<evidence type="ECO:0000259" key="1">
    <source>
        <dbReference type="Pfam" id="PF19502"/>
    </source>
</evidence>
<name>A0ABW2LC70_9BACT</name>
<dbReference type="EMBL" id="JBHTBS010000011">
    <property type="protein sequence ID" value="MFC7338944.1"/>
    <property type="molecule type" value="Genomic_DNA"/>
</dbReference>
<dbReference type="Proteomes" id="UP001596472">
    <property type="component" value="Unassembled WGS sequence"/>
</dbReference>
<gene>
    <name evidence="2" type="ORF">ACFQY0_17235</name>
</gene>
<reference evidence="3" key="1">
    <citation type="journal article" date="2019" name="Int. J. Syst. Evol. Microbiol.">
        <title>The Global Catalogue of Microorganisms (GCM) 10K type strain sequencing project: providing services to taxonomists for standard genome sequencing and annotation.</title>
        <authorList>
            <consortium name="The Broad Institute Genomics Platform"/>
            <consortium name="The Broad Institute Genome Sequencing Center for Infectious Disease"/>
            <person name="Wu L."/>
            <person name="Ma J."/>
        </authorList>
    </citation>
    <scope>NUCLEOTIDE SEQUENCE [LARGE SCALE GENOMIC DNA]</scope>
    <source>
        <strain evidence="3">CGMCC 4.1467</strain>
    </source>
</reference>
<dbReference type="RefSeq" id="WP_379714947.1">
    <property type="nucleotide sequence ID" value="NZ_JBHTBS010000011.1"/>
</dbReference>
<keyword evidence="3" id="KW-1185">Reference proteome</keyword>
<feature type="domain" description="DUF6036" evidence="1">
    <location>
        <begin position="15"/>
        <end position="143"/>
    </location>
</feature>
<protein>
    <submittedName>
        <fullName evidence="2">DUF6036 family nucleotidyltransferase</fullName>
    </submittedName>
</protein>
<comment type="caution">
    <text evidence="2">The sequence shown here is derived from an EMBL/GenBank/DDBJ whole genome shotgun (WGS) entry which is preliminary data.</text>
</comment>
<organism evidence="2 3">
    <name type="scientific">Haloferula chungangensis</name>
    <dbReference type="NCBI Taxonomy" id="1048331"/>
    <lineage>
        <taxon>Bacteria</taxon>
        <taxon>Pseudomonadati</taxon>
        <taxon>Verrucomicrobiota</taxon>
        <taxon>Verrucomicrobiia</taxon>
        <taxon>Verrucomicrobiales</taxon>
        <taxon>Verrucomicrobiaceae</taxon>
        <taxon>Haloferula</taxon>
    </lineage>
</organism>
<dbReference type="Gene3D" id="3.30.460.40">
    <property type="match status" value="1"/>
</dbReference>
<dbReference type="InterPro" id="IPR045792">
    <property type="entry name" value="DUF6036"/>
</dbReference>
<proteinExistence type="predicted"/>
<sequence length="149" mass="17330">MNSDFRDLLRIFEAEGVEYLIVGAYAVMHYTQPRYTKDIDIWLKPSRENSKRIAKAFHEFGVPMVEISREDFEKEGLQYLIGMPPSQIDFLTSLPCPFNFDEAWENRESRVTEGITIHFLGKSELITAKKIASRPQDLADLDEIRRAEE</sequence>